<evidence type="ECO:0000256" key="1">
    <source>
        <dbReference type="ARBA" id="ARBA00001946"/>
    </source>
</evidence>
<dbReference type="Proteomes" id="UP000003635">
    <property type="component" value="Unassembled WGS sequence"/>
</dbReference>
<dbReference type="SUPFAM" id="SSF51621">
    <property type="entry name" value="Phosphoenolpyruvate/pyruvate domain"/>
    <property type="match status" value="1"/>
</dbReference>
<proteinExistence type="inferred from homology"/>
<dbReference type="eggNOG" id="COG2301">
    <property type="taxonomic scope" value="Bacteria"/>
</dbReference>
<evidence type="ECO:0000313" key="8">
    <source>
        <dbReference type="EMBL" id="EAR52422.1"/>
    </source>
</evidence>
<dbReference type="PIRSF" id="PIRSF015582">
    <property type="entry name" value="Cit_lyase_B"/>
    <property type="match status" value="1"/>
</dbReference>
<comment type="caution">
    <text evidence="8">The sequence shown here is derived from an EMBL/GenBank/DDBJ whole genome shotgun (WGS) entry which is preliminary data.</text>
</comment>
<protein>
    <submittedName>
        <fullName evidence="8">Citrate lyase, beta subunit</fullName>
    </submittedName>
</protein>
<reference evidence="8 9" key="1">
    <citation type="journal article" date="2010" name="J. Bacteriol.">
        <title>Genome sequences of Oceanicola granulosus HTCC2516(T) and Oceanicola batsensis HTCC2597(TDelta).</title>
        <authorList>
            <person name="Thrash J.C."/>
            <person name="Cho J.C."/>
            <person name="Vergin K.L."/>
            <person name="Giovannoni S.J."/>
        </authorList>
    </citation>
    <scope>NUCLEOTIDE SEQUENCE [LARGE SCALE GENOMIC DNA]</scope>
    <source>
        <strain evidence="9">ATCC BAA-861 / DSM 15982 / KCTC 12143 / HTCC2516</strain>
    </source>
</reference>
<feature type="binding site" evidence="6">
    <location>
        <position position="117"/>
    </location>
    <ligand>
        <name>Mg(2+)</name>
        <dbReference type="ChEBI" id="CHEBI:18420"/>
    </ligand>
</feature>
<dbReference type="OrthoDB" id="9800547at2"/>
<dbReference type="HOGENOM" id="CLU_044864_0_1_5"/>
<dbReference type="PANTHER" id="PTHR32308">
    <property type="entry name" value="LYASE BETA SUBUNIT, PUTATIVE (AFU_ORTHOLOGUE AFUA_4G13030)-RELATED"/>
    <property type="match status" value="1"/>
</dbReference>
<gene>
    <name evidence="8" type="ORF">OG2516_08092</name>
</gene>
<accession>Q2CI36</accession>
<feature type="binding site" evidence="5">
    <location>
        <position position="117"/>
    </location>
    <ligand>
        <name>substrate</name>
    </ligand>
</feature>
<keyword evidence="4 6" id="KW-0460">Magnesium</keyword>
<dbReference type="GO" id="GO:0016829">
    <property type="term" value="F:lyase activity"/>
    <property type="evidence" value="ECO:0007669"/>
    <property type="project" value="UniProtKB-KW"/>
</dbReference>
<evidence type="ECO:0000256" key="3">
    <source>
        <dbReference type="ARBA" id="ARBA00022723"/>
    </source>
</evidence>
<comment type="cofactor">
    <cofactor evidence="1">
        <name>Mg(2+)</name>
        <dbReference type="ChEBI" id="CHEBI:18420"/>
    </cofactor>
</comment>
<dbReference type="InterPro" id="IPR005000">
    <property type="entry name" value="Aldolase/citrate-lyase_domain"/>
</dbReference>
<comment type="similarity">
    <text evidence="2">Belongs to the HpcH/HpaI aldolase family.</text>
</comment>
<keyword evidence="9" id="KW-1185">Reference proteome</keyword>
<feature type="domain" description="HpcH/HpaI aldolase/citrate lyase" evidence="7">
    <location>
        <begin position="6"/>
        <end position="211"/>
    </location>
</feature>
<feature type="binding site" evidence="6">
    <location>
        <position position="143"/>
    </location>
    <ligand>
        <name>Mg(2+)</name>
        <dbReference type="ChEBI" id="CHEBI:18420"/>
    </ligand>
</feature>
<evidence type="ECO:0000256" key="2">
    <source>
        <dbReference type="ARBA" id="ARBA00005568"/>
    </source>
</evidence>
<evidence type="ECO:0000256" key="6">
    <source>
        <dbReference type="PIRSR" id="PIRSR015582-2"/>
    </source>
</evidence>
<dbReference type="AlphaFoldDB" id="Q2CI36"/>
<evidence type="ECO:0000313" key="9">
    <source>
        <dbReference type="Proteomes" id="UP000003635"/>
    </source>
</evidence>
<dbReference type="PANTHER" id="PTHR32308:SF10">
    <property type="entry name" value="CITRATE LYASE SUBUNIT BETA"/>
    <property type="match status" value="1"/>
</dbReference>
<dbReference type="Gene3D" id="3.20.20.60">
    <property type="entry name" value="Phosphoenolpyruvate-binding domains"/>
    <property type="match status" value="1"/>
</dbReference>
<dbReference type="RefSeq" id="WP_007255143.1">
    <property type="nucleotide sequence ID" value="NZ_CH724107.1"/>
</dbReference>
<organism evidence="8 9">
    <name type="scientific">Oceanicola granulosus (strain ATCC BAA-861 / DSM 15982 / KCTC 12143 / HTCC2516)</name>
    <dbReference type="NCBI Taxonomy" id="314256"/>
    <lineage>
        <taxon>Bacteria</taxon>
        <taxon>Pseudomonadati</taxon>
        <taxon>Pseudomonadota</taxon>
        <taxon>Alphaproteobacteria</taxon>
        <taxon>Rhodobacterales</taxon>
        <taxon>Roseobacteraceae</taxon>
        <taxon>Oceanicola</taxon>
    </lineage>
</organism>
<dbReference type="STRING" id="314256.OG2516_08092"/>
<dbReference type="InterPro" id="IPR011206">
    <property type="entry name" value="Citrate_lyase_beta/mcl1/mcl2"/>
</dbReference>
<evidence type="ECO:0000256" key="4">
    <source>
        <dbReference type="ARBA" id="ARBA00022842"/>
    </source>
</evidence>
<dbReference type="Pfam" id="PF03328">
    <property type="entry name" value="HpcH_HpaI"/>
    <property type="match status" value="1"/>
</dbReference>
<evidence type="ECO:0000256" key="5">
    <source>
        <dbReference type="PIRSR" id="PIRSR015582-1"/>
    </source>
</evidence>
<evidence type="ECO:0000259" key="7">
    <source>
        <dbReference type="Pfam" id="PF03328"/>
    </source>
</evidence>
<keyword evidence="8" id="KW-0456">Lyase</keyword>
<name>Q2CI36_OCEGH</name>
<dbReference type="InterPro" id="IPR015813">
    <property type="entry name" value="Pyrv/PenolPyrv_kinase-like_dom"/>
</dbReference>
<dbReference type="GO" id="GO:0006107">
    <property type="term" value="P:oxaloacetate metabolic process"/>
    <property type="evidence" value="ECO:0007669"/>
    <property type="project" value="TreeGrafter"/>
</dbReference>
<dbReference type="InterPro" id="IPR040442">
    <property type="entry name" value="Pyrv_kinase-like_dom_sf"/>
</dbReference>
<keyword evidence="3 6" id="KW-0479">Metal-binding</keyword>
<sequence>MTPLCRSVLYVPAANARAMAKAGTLPCDGIIYDLEDAVAPGHKGAARDALAAGIVAGAGKLRLVRINALATEWGRADAAAVAGLEVAGVLLPKVASGGDVEAAAALLPGRALWAMIETPAGVLAAAEIAAHPAVAGLVMGTNDLAHDLGAAPGAGRAELAVALQTGLLAARAAGILALDGVFTALDDAEGLAAECAEGRRLGFDGKTVIHPGQIAAANAAFAPTEAECDLARRQIAAHEAALARGQGVAVVDGRIVENLHVAAARDRLRRAEAIRAREGMER</sequence>
<feature type="binding site" evidence="5">
    <location>
        <position position="65"/>
    </location>
    <ligand>
        <name>substrate</name>
    </ligand>
</feature>
<dbReference type="GO" id="GO:0000287">
    <property type="term" value="F:magnesium ion binding"/>
    <property type="evidence" value="ECO:0007669"/>
    <property type="project" value="TreeGrafter"/>
</dbReference>
<dbReference type="EMBL" id="AAOT01000004">
    <property type="protein sequence ID" value="EAR52422.1"/>
    <property type="molecule type" value="Genomic_DNA"/>
</dbReference>